<organism evidence="3 4">
    <name type="scientific">Bremia lactucae</name>
    <name type="common">Lettuce downy mildew</name>
    <dbReference type="NCBI Taxonomy" id="4779"/>
    <lineage>
        <taxon>Eukaryota</taxon>
        <taxon>Sar</taxon>
        <taxon>Stramenopiles</taxon>
        <taxon>Oomycota</taxon>
        <taxon>Peronosporomycetes</taxon>
        <taxon>Peronosporales</taxon>
        <taxon>Peronosporaceae</taxon>
        <taxon>Bremia</taxon>
    </lineage>
</organism>
<evidence type="ECO:0000313" key="3">
    <source>
        <dbReference type="EMBL" id="TDH70969.1"/>
    </source>
</evidence>
<proteinExistence type="predicted"/>
<protein>
    <submittedName>
        <fullName evidence="3">Uncharacterized protein</fullName>
    </submittedName>
</protein>
<keyword evidence="2" id="KW-0732">Signal</keyword>
<dbReference type="RefSeq" id="XP_067820468.1">
    <property type="nucleotide sequence ID" value="XM_067962321.1"/>
</dbReference>
<accession>A0A976FR00</accession>
<keyword evidence="1" id="KW-0812">Transmembrane</keyword>
<keyword evidence="4" id="KW-1185">Reference proteome</keyword>
<evidence type="ECO:0000256" key="1">
    <source>
        <dbReference type="SAM" id="Phobius"/>
    </source>
</evidence>
<dbReference type="GO" id="GO:0004869">
    <property type="term" value="F:cysteine-type endopeptidase inhibitor activity"/>
    <property type="evidence" value="ECO:0007669"/>
    <property type="project" value="InterPro"/>
</dbReference>
<feature type="signal peptide" evidence="2">
    <location>
        <begin position="1"/>
        <end position="17"/>
    </location>
</feature>
<evidence type="ECO:0000313" key="4">
    <source>
        <dbReference type="Proteomes" id="UP000294530"/>
    </source>
</evidence>
<dbReference type="InterPro" id="IPR018073">
    <property type="entry name" value="Prot_inh_cystat_CS"/>
</dbReference>
<gene>
    <name evidence="3" type="ORF">CCR75_004234</name>
</gene>
<dbReference type="InterPro" id="IPR000010">
    <property type="entry name" value="Cystatin_dom"/>
</dbReference>
<dbReference type="Gene3D" id="3.10.450.10">
    <property type="match status" value="1"/>
</dbReference>
<evidence type="ECO:0000256" key="2">
    <source>
        <dbReference type="SAM" id="SignalP"/>
    </source>
</evidence>
<keyword evidence="1" id="KW-1133">Transmembrane helix</keyword>
<dbReference type="EMBL" id="SHOA02000001">
    <property type="protein sequence ID" value="TDH70969.1"/>
    <property type="molecule type" value="Genomic_DNA"/>
</dbReference>
<dbReference type="CDD" id="cd00042">
    <property type="entry name" value="CY"/>
    <property type="match status" value="1"/>
</dbReference>
<comment type="caution">
    <text evidence="3">The sequence shown here is derived from an EMBL/GenBank/DDBJ whole genome shotgun (WGS) entry which is preliminary data.</text>
</comment>
<name>A0A976FR00_BRELC</name>
<dbReference type="AlphaFoldDB" id="A0A976FR00"/>
<dbReference type="InterPro" id="IPR046350">
    <property type="entry name" value="Cystatin_sf"/>
</dbReference>
<dbReference type="KEGG" id="blac:94347992"/>
<reference evidence="3 4" key="1">
    <citation type="journal article" date="2021" name="Genome Biol.">
        <title>AFLAP: assembly-free linkage analysis pipeline using k-mers from genome sequencing data.</title>
        <authorList>
            <person name="Fletcher K."/>
            <person name="Zhang L."/>
            <person name="Gil J."/>
            <person name="Han R."/>
            <person name="Cavanaugh K."/>
            <person name="Michelmore R."/>
        </authorList>
    </citation>
    <scope>NUCLEOTIDE SEQUENCE [LARGE SCALE GENOMIC DNA]</scope>
    <source>
        <strain evidence="3 4">SF5</strain>
    </source>
</reference>
<dbReference type="OrthoDB" id="2016588at2759"/>
<keyword evidence="1" id="KW-0472">Membrane</keyword>
<feature type="chain" id="PRO_5037194128" evidence="2">
    <location>
        <begin position="18"/>
        <end position="265"/>
    </location>
</feature>
<feature type="transmembrane region" description="Helical" evidence="1">
    <location>
        <begin position="226"/>
        <end position="249"/>
    </location>
</feature>
<dbReference type="PROSITE" id="PS00287">
    <property type="entry name" value="CYSTATIN"/>
    <property type="match status" value="1"/>
</dbReference>
<sequence>MRAALILLVAFPASTVASSVMTAGMTGNWRSGEVTVADTEVLDGALKGDSFSQSVGDTRVCHTSLKKVEKQVVAGTNYRFYMEGCSVEESTGPCAPSSCVKPECCMVQIFSQTWTKTLRVTNITIGGSVCVLPSSESKETTTFPIQISAKEKMLIDAWIQANRLNEFGDHVMTMYSGGTPLFNESTGTVIDRYVYIVKKHSDRPWQKGKMDYSEENVHATKSQGSVAGVFSMLGVFAVVMAAVAIMKMYKEQRNRFRYSHIRTRG</sequence>
<dbReference type="SUPFAM" id="SSF54403">
    <property type="entry name" value="Cystatin/monellin"/>
    <property type="match status" value="1"/>
</dbReference>
<dbReference type="GeneID" id="94347992"/>
<dbReference type="Proteomes" id="UP000294530">
    <property type="component" value="Unassembled WGS sequence"/>
</dbReference>